<keyword evidence="1" id="KW-0001">2Fe-2S</keyword>
<keyword evidence="3" id="KW-0408">Iron</keyword>
<gene>
    <name evidence="6" type="ORF">CLV46_2439</name>
</gene>
<comment type="caution">
    <text evidence="6">The sequence shown here is derived from an EMBL/GenBank/DDBJ whole genome shotgun (WGS) entry which is preliminary data.</text>
</comment>
<dbReference type="EMBL" id="PGFF01000001">
    <property type="protein sequence ID" value="PJJ72862.1"/>
    <property type="molecule type" value="Genomic_DNA"/>
</dbReference>
<reference evidence="6 7" key="1">
    <citation type="submission" date="2017-11" db="EMBL/GenBank/DDBJ databases">
        <title>Genomic Encyclopedia of Archaeal and Bacterial Type Strains, Phase II (KMG-II): From Individual Species to Whole Genera.</title>
        <authorList>
            <person name="Goeker M."/>
        </authorList>
    </citation>
    <scope>NUCLEOTIDE SEQUENCE [LARGE SCALE GENOMIC DNA]</scope>
    <source>
        <strain evidence="6 7">DSM 27393</strain>
    </source>
</reference>
<evidence type="ECO:0000313" key="7">
    <source>
        <dbReference type="Proteomes" id="UP000228758"/>
    </source>
</evidence>
<proteinExistence type="predicted"/>
<dbReference type="SMART" id="SM00704">
    <property type="entry name" value="ZnF_CDGSH"/>
    <property type="match status" value="1"/>
</dbReference>
<sequence>MSREHPDEVSIVAYPDGPLLVRGPAQLVDADGTPIHRERRTVALCRCGKSTIKPFCDGTHKLIGFRTEPPPPA</sequence>
<dbReference type="OrthoDB" id="9800162at2"/>
<dbReference type="GO" id="GO:0046872">
    <property type="term" value="F:metal ion binding"/>
    <property type="evidence" value="ECO:0007669"/>
    <property type="project" value="UniProtKB-KW"/>
</dbReference>
<dbReference type="GO" id="GO:0051537">
    <property type="term" value="F:2 iron, 2 sulfur cluster binding"/>
    <property type="evidence" value="ECO:0007669"/>
    <property type="project" value="UniProtKB-KW"/>
</dbReference>
<dbReference type="GO" id="GO:0005737">
    <property type="term" value="C:cytoplasm"/>
    <property type="evidence" value="ECO:0007669"/>
    <property type="project" value="UniProtKB-ARBA"/>
</dbReference>
<name>A0A2M9CLV0_9MICO</name>
<dbReference type="Gene3D" id="3.40.5.90">
    <property type="entry name" value="CDGSH iron-sulfur domain, mitoNEET-type"/>
    <property type="match status" value="1"/>
</dbReference>
<dbReference type="Pfam" id="PF09360">
    <property type="entry name" value="zf-CDGSH"/>
    <property type="match status" value="1"/>
</dbReference>
<evidence type="ECO:0000256" key="3">
    <source>
        <dbReference type="ARBA" id="ARBA00023004"/>
    </source>
</evidence>
<keyword evidence="4" id="KW-0411">Iron-sulfur</keyword>
<protein>
    <submittedName>
        <fullName evidence="6">CDGSH-type Zn-finger protein</fullName>
    </submittedName>
</protein>
<keyword evidence="2" id="KW-0479">Metal-binding</keyword>
<evidence type="ECO:0000256" key="1">
    <source>
        <dbReference type="ARBA" id="ARBA00022714"/>
    </source>
</evidence>
<dbReference type="InterPro" id="IPR042216">
    <property type="entry name" value="MitoNEET_CISD"/>
</dbReference>
<dbReference type="Proteomes" id="UP000228758">
    <property type="component" value="Unassembled WGS sequence"/>
</dbReference>
<feature type="domain" description="Iron-binding zinc finger CDGSH type" evidence="5">
    <location>
        <begin position="26"/>
        <end position="66"/>
    </location>
</feature>
<evidence type="ECO:0000256" key="4">
    <source>
        <dbReference type="ARBA" id="ARBA00023014"/>
    </source>
</evidence>
<evidence type="ECO:0000259" key="5">
    <source>
        <dbReference type="SMART" id="SM00704"/>
    </source>
</evidence>
<evidence type="ECO:0000256" key="2">
    <source>
        <dbReference type="ARBA" id="ARBA00022723"/>
    </source>
</evidence>
<organism evidence="6 7">
    <name type="scientific">Diaminobutyricimonas aerilata</name>
    <dbReference type="NCBI Taxonomy" id="1162967"/>
    <lineage>
        <taxon>Bacteria</taxon>
        <taxon>Bacillati</taxon>
        <taxon>Actinomycetota</taxon>
        <taxon>Actinomycetes</taxon>
        <taxon>Micrococcales</taxon>
        <taxon>Microbacteriaceae</taxon>
        <taxon>Diaminobutyricimonas</taxon>
    </lineage>
</organism>
<evidence type="ECO:0000313" key="6">
    <source>
        <dbReference type="EMBL" id="PJJ72862.1"/>
    </source>
</evidence>
<dbReference type="RefSeq" id="WP_100365007.1">
    <property type="nucleotide sequence ID" value="NZ_PGFF01000001.1"/>
</dbReference>
<keyword evidence="7" id="KW-1185">Reference proteome</keyword>
<accession>A0A2M9CLV0</accession>
<dbReference type="AlphaFoldDB" id="A0A2M9CLV0"/>
<dbReference type="InterPro" id="IPR018967">
    <property type="entry name" value="FeS-contain_CDGSH-typ"/>
</dbReference>